<dbReference type="EMBL" id="UZAH01033283">
    <property type="protein sequence ID" value="VDP27654.1"/>
    <property type="molecule type" value="Genomic_DNA"/>
</dbReference>
<accession>A0A3P8D5U4</accession>
<gene>
    <name evidence="2" type="ORF">HPBE_LOCUS21725</name>
</gene>
<dbReference type="Gene3D" id="3.60.10.10">
    <property type="entry name" value="Endonuclease/exonuclease/phosphatase"/>
    <property type="match status" value="1"/>
</dbReference>
<dbReference type="GO" id="GO:0098793">
    <property type="term" value="C:presynapse"/>
    <property type="evidence" value="ECO:0007669"/>
    <property type="project" value="GOC"/>
</dbReference>
<reference evidence="2 3" key="1">
    <citation type="submission" date="2018-11" db="EMBL/GenBank/DDBJ databases">
        <authorList>
            <consortium name="Pathogen Informatics"/>
        </authorList>
    </citation>
    <scope>NUCLEOTIDE SEQUENCE [LARGE SCALE GENOMIC DNA]</scope>
</reference>
<evidence type="ECO:0000259" key="1">
    <source>
        <dbReference type="Pfam" id="PF22669"/>
    </source>
</evidence>
<dbReference type="Pfam" id="PF22669">
    <property type="entry name" value="Exo_endo_phos2"/>
    <property type="match status" value="1"/>
</dbReference>
<sequence length="230" mass="26986">MFGTKDSFCRAWLAHLIFDCLVPVTASLISPLKLGIPETFYHLRETYLSKHRSLDSLLGDADQVIILLFGWLRSLKRMQIGHEAGGSSSRLLRRYTRDRVGILPNLDCYFRRHEVERLHHFIHDVISNDKRIAQFHSNKVCCFPEDEEVKAVFWLGDLNFRVEKEPEEVMKLIKANSFLSLLDGDDQLRRAMRDKEELYDCHLHFHKRLSCLVARSALLVWCWQFSRLNA</sequence>
<name>A0A183GGT8_HELPZ</name>
<dbReference type="OrthoDB" id="5830038at2759"/>
<dbReference type="WBParaSite" id="HPBE_0002172601-mRNA-1">
    <property type="protein sequence ID" value="HPBE_0002172601-mRNA-1"/>
    <property type="gene ID" value="HPBE_0002172601"/>
</dbReference>
<dbReference type="Proteomes" id="UP000050761">
    <property type="component" value="Unassembled WGS sequence"/>
</dbReference>
<dbReference type="InterPro" id="IPR046985">
    <property type="entry name" value="IP5"/>
</dbReference>
<feature type="domain" description="Inositol polyphosphate-related phosphatase" evidence="1">
    <location>
        <begin position="140"/>
        <end position="198"/>
    </location>
</feature>
<dbReference type="GO" id="GO:0060378">
    <property type="term" value="P:regulation of brood size"/>
    <property type="evidence" value="ECO:0007669"/>
    <property type="project" value="TreeGrafter"/>
</dbReference>
<dbReference type="PANTHER" id="PTHR11200">
    <property type="entry name" value="INOSITOL 5-PHOSPHATASE"/>
    <property type="match status" value="1"/>
</dbReference>
<organism evidence="3 4">
    <name type="scientific">Heligmosomoides polygyrus</name>
    <name type="common">Parasitic roundworm</name>
    <dbReference type="NCBI Taxonomy" id="6339"/>
    <lineage>
        <taxon>Eukaryota</taxon>
        <taxon>Metazoa</taxon>
        <taxon>Ecdysozoa</taxon>
        <taxon>Nematoda</taxon>
        <taxon>Chromadorea</taxon>
        <taxon>Rhabditida</taxon>
        <taxon>Rhabditina</taxon>
        <taxon>Rhabditomorpha</taxon>
        <taxon>Strongyloidea</taxon>
        <taxon>Heligmosomidae</taxon>
        <taxon>Heligmosomoides</taxon>
    </lineage>
</organism>
<evidence type="ECO:0000313" key="4">
    <source>
        <dbReference type="WBParaSite" id="HPBE_0002172601-mRNA-1"/>
    </source>
</evidence>
<evidence type="ECO:0000313" key="2">
    <source>
        <dbReference type="EMBL" id="VDP27654.1"/>
    </source>
</evidence>
<reference evidence="4" key="2">
    <citation type="submission" date="2019-09" db="UniProtKB">
        <authorList>
            <consortium name="WormBaseParasite"/>
        </authorList>
    </citation>
    <scope>IDENTIFICATION</scope>
</reference>
<evidence type="ECO:0000313" key="3">
    <source>
        <dbReference type="Proteomes" id="UP000050761"/>
    </source>
</evidence>
<dbReference type="PANTHER" id="PTHR11200:SF295">
    <property type="entry name" value="INOSITOL POLYPHOSPHATE 5-PHOSPHATASE"/>
    <property type="match status" value="1"/>
</dbReference>
<dbReference type="GO" id="GO:0048488">
    <property type="term" value="P:synaptic vesicle endocytosis"/>
    <property type="evidence" value="ECO:0007669"/>
    <property type="project" value="TreeGrafter"/>
</dbReference>
<dbReference type="GO" id="GO:0046856">
    <property type="term" value="P:phosphatidylinositol dephosphorylation"/>
    <property type="evidence" value="ECO:0007669"/>
    <property type="project" value="InterPro"/>
</dbReference>
<keyword evidence="3" id="KW-1185">Reference proteome</keyword>
<dbReference type="SUPFAM" id="SSF56219">
    <property type="entry name" value="DNase I-like"/>
    <property type="match status" value="1"/>
</dbReference>
<protein>
    <submittedName>
        <fullName evidence="4">IPPc domain-containing protein</fullName>
    </submittedName>
</protein>
<proteinExistence type="predicted"/>
<dbReference type="GO" id="GO:0004439">
    <property type="term" value="F:phosphatidylinositol-4,5-bisphosphate 5-phosphatase activity"/>
    <property type="evidence" value="ECO:0007669"/>
    <property type="project" value="TreeGrafter"/>
</dbReference>
<dbReference type="InterPro" id="IPR036691">
    <property type="entry name" value="Endo/exonu/phosph_ase_sf"/>
</dbReference>
<dbReference type="AlphaFoldDB" id="A0A183GGT8"/>
<accession>A0A183GGT8</accession>
<dbReference type="InterPro" id="IPR000300">
    <property type="entry name" value="IPPc"/>
</dbReference>